<sequence>MIGIIVMMIYKNLPDSFIETSFCHNVIHIWLTPSNGLFLNRMVFESYNNIRDIPEKICFDENEEKKILEFREKLLDGILTEKQFDQVYQEWIQDVSNDKYSIEDDCGSIHGDY</sequence>
<keyword evidence="2" id="KW-1185">Reference proteome</keyword>
<dbReference type="GO" id="GO:0003723">
    <property type="term" value="F:RNA binding"/>
    <property type="evidence" value="ECO:0007669"/>
    <property type="project" value="InterPro"/>
</dbReference>
<dbReference type="GeneID" id="14910021"/>
<dbReference type="GO" id="GO:0009982">
    <property type="term" value="F:pseudouridine synthase activity"/>
    <property type="evidence" value="ECO:0007669"/>
    <property type="project" value="InterPro"/>
</dbReference>
<protein>
    <submittedName>
        <fullName evidence="1">tRNA pseudouridine synthase family protein, putative</fullName>
    </submittedName>
</protein>
<dbReference type="InterPro" id="IPR020095">
    <property type="entry name" value="PsdUridine_synth_TruA_C"/>
</dbReference>
<dbReference type="Proteomes" id="UP000008983">
    <property type="component" value="Unassembled WGS sequence"/>
</dbReference>
<dbReference type="AlphaFoldDB" id="G0QLS2"/>
<proteinExistence type="predicted"/>
<dbReference type="InParanoid" id="G0QLS2"/>
<dbReference type="EMBL" id="GL983301">
    <property type="protein sequence ID" value="EGR33831.1"/>
    <property type="molecule type" value="Genomic_DNA"/>
</dbReference>
<name>G0QLS2_ICHMU</name>
<evidence type="ECO:0000313" key="2">
    <source>
        <dbReference type="Proteomes" id="UP000008983"/>
    </source>
</evidence>
<accession>G0QLS2</accession>
<reference evidence="1 2" key="1">
    <citation type="submission" date="2011-07" db="EMBL/GenBank/DDBJ databases">
        <authorList>
            <person name="Coyne R."/>
            <person name="Brami D."/>
            <person name="Johnson J."/>
            <person name="Hostetler J."/>
            <person name="Hannick L."/>
            <person name="Clark T."/>
            <person name="Cassidy-Hanley D."/>
            <person name="Inman J."/>
        </authorList>
    </citation>
    <scope>NUCLEOTIDE SEQUENCE [LARGE SCALE GENOMIC DNA]</scope>
    <source>
        <strain evidence="1 2">G5</strain>
    </source>
</reference>
<dbReference type="Gene3D" id="3.30.70.660">
    <property type="entry name" value="Pseudouridine synthase I, catalytic domain, C-terminal subdomain"/>
    <property type="match status" value="1"/>
</dbReference>
<evidence type="ECO:0000313" key="1">
    <source>
        <dbReference type="EMBL" id="EGR33831.1"/>
    </source>
</evidence>
<gene>
    <name evidence="1" type="ORF">IMG5_035640</name>
</gene>
<dbReference type="STRING" id="857967.G0QLS2"/>
<dbReference type="RefSeq" id="XP_004039055.1">
    <property type="nucleotide sequence ID" value="XM_004039007.1"/>
</dbReference>
<organism evidence="1 2">
    <name type="scientific">Ichthyophthirius multifiliis</name>
    <name type="common">White spot disease agent</name>
    <name type="synonym">Ich</name>
    <dbReference type="NCBI Taxonomy" id="5932"/>
    <lineage>
        <taxon>Eukaryota</taxon>
        <taxon>Sar</taxon>
        <taxon>Alveolata</taxon>
        <taxon>Ciliophora</taxon>
        <taxon>Intramacronucleata</taxon>
        <taxon>Oligohymenophorea</taxon>
        <taxon>Hymenostomatida</taxon>
        <taxon>Ophryoglenina</taxon>
        <taxon>Ichthyophthirius</taxon>
    </lineage>
</organism>